<name>A0A426QKU5_9GAMM</name>
<dbReference type="OrthoDB" id="9804286at2"/>
<dbReference type="GO" id="GO:0061605">
    <property type="term" value="F:molybdopterin-synthase adenylyltransferase activity"/>
    <property type="evidence" value="ECO:0007669"/>
    <property type="project" value="UniProtKB-EC"/>
</dbReference>
<dbReference type="InterPro" id="IPR035985">
    <property type="entry name" value="Ubiquitin-activating_enz"/>
</dbReference>
<dbReference type="CDD" id="cd00757">
    <property type="entry name" value="ThiF_MoeB_HesA_family"/>
    <property type="match status" value="1"/>
</dbReference>
<comment type="pathway">
    <text evidence="1">Cofactor biosynthesis; molybdopterin biosynthesis.</text>
</comment>
<keyword evidence="15" id="KW-0548">Nucleotidyltransferase</keyword>
<evidence type="ECO:0000256" key="13">
    <source>
        <dbReference type="ARBA" id="ARBA00078531"/>
    </source>
</evidence>
<dbReference type="GO" id="GO:0004792">
    <property type="term" value="F:thiosulfate-cyanide sulfurtransferase activity"/>
    <property type="evidence" value="ECO:0007669"/>
    <property type="project" value="TreeGrafter"/>
</dbReference>
<organism evidence="15 16">
    <name type="scientific">Thiohalobacter thiocyanaticus</name>
    <dbReference type="NCBI Taxonomy" id="585455"/>
    <lineage>
        <taxon>Bacteria</taxon>
        <taxon>Pseudomonadati</taxon>
        <taxon>Pseudomonadota</taxon>
        <taxon>Gammaproteobacteria</taxon>
        <taxon>Thiohalobacterales</taxon>
        <taxon>Thiohalobacteraceae</taxon>
        <taxon>Thiohalobacter</taxon>
    </lineage>
</organism>
<evidence type="ECO:0000256" key="11">
    <source>
        <dbReference type="ARBA" id="ARBA00075110"/>
    </source>
</evidence>
<dbReference type="Pfam" id="PF00899">
    <property type="entry name" value="ThiF"/>
    <property type="match status" value="1"/>
</dbReference>
<evidence type="ECO:0000256" key="7">
    <source>
        <dbReference type="ARBA" id="ARBA00055169"/>
    </source>
</evidence>
<evidence type="ECO:0000259" key="14">
    <source>
        <dbReference type="Pfam" id="PF00899"/>
    </source>
</evidence>
<feature type="domain" description="THIF-type NAD/FAD binding fold" evidence="14">
    <location>
        <begin position="9"/>
        <end position="244"/>
    </location>
</feature>
<dbReference type="Gene3D" id="3.40.50.720">
    <property type="entry name" value="NAD(P)-binding Rossmann-like Domain"/>
    <property type="match status" value="1"/>
</dbReference>
<dbReference type="NCBIfam" id="NF004281">
    <property type="entry name" value="PRK05690.1"/>
    <property type="match status" value="1"/>
</dbReference>
<evidence type="ECO:0000256" key="2">
    <source>
        <dbReference type="ARBA" id="ARBA00009919"/>
    </source>
</evidence>
<keyword evidence="5" id="KW-0067">ATP-binding</keyword>
<dbReference type="InterPro" id="IPR045886">
    <property type="entry name" value="ThiF/MoeB/HesA"/>
</dbReference>
<protein>
    <recommendedName>
        <fullName evidence="10">Molybdopterin-synthase adenylyltransferase</fullName>
        <ecNumber evidence="9">2.7.7.80</ecNumber>
    </recommendedName>
    <alternativeName>
        <fullName evidence="13">MoaD protein adenylase</fullName>
    </alternativeName>
    <alternativeName>
        <fullName evidence="11">Molybdopterin-converting factor subunit 1 adenylase</fullName>
    </alternativeName>
    <alternativeName>
        <fullName evidence="12">Sulfur carrier protein MoaD adenylyltransferase</fullName>
    </alternativeName>
</protein>
<evidence type="ECO:0000256" key="8">
    <source>
        <dbReference type="ARBA" id="ARBA00063809"/>
    </source>
</evidence>
<dbReference type="GO" id="GO:0008641">
    <property type="term" value="F:ubiquitin-like modifier activating enzyme activity"/>
    <property type="evidence" value="ECO:0007669"/>
    <property type="project" value="InterPro"/>
</dbReference>
<dbReference type="GO" id="GO:0008146">
    <property type="term" value="F:sulfotransferase activity"/>
    <property type="evidence" value="ECO:0007669"/>
    <property type="project" value="TreeGrafter"/>
</dbReference>
<gene>
    <name evidence="15" type="primary">moeB</name>
    <name evidence="15" type="ORF">D6C00_10720</name>
</gene>
<evidence type="ECO:0000313" key="16">
    <source>
        <dbReference type="Proteomes" id="UP000287798"/>
    </source>
</evidence>
<dbReference type="AlphaFoldDB" id="A0A426QKU5"/>
<evidence type="ECO:0000256" key="10">
    <source>
        <dbReference type="ARBA" id="ARBA00073635"/>
    </source>
</evidence>
<keyword evidence="4" id="KW-0547">Nucleotide-binding</keyword>
<evidence type="ECO:0000256" key="1">
    <source>
        <dbReference type="ARBA" id="ARBA00005046"/>
    </source>
</evidence>
<dbReference type="PANTHER" id="PTHR10953:SF102">
    <property type="entry name" value="ADENYLYLTRANSFERASE AND SULFURTRANSFERASE MOCS3"/>
    <property type="match status" value="1"/>
</dbReference>
<evidence type="ECO:0000256" key="12">
    <source>
        <dbReference type="ARBA" id="ARBA00075328"/>
    </source>
</evidence>
<evidence type="ECO:0000313" key="15">
    <source>
        <dbReference type="EMBL" id="RRQ22378.1"/>
    </source>
</evidence>
<reference evidence="15 16" key="1">
    <citation type="journal article" date="2010" name="Int. J. Syst. Evol. Microbiol.">
        <title>Thiohalobacter thiocyanaticus gen. nov., sp. nov., a moderately halophilic, sulfur-oxidizing gammaproteobacterium from hypersaline lakes, that utilizes thiocyanate.</title>
        <authorList>
            <person name="Sorokin D.Y."/>
            <person name="Kovaleva O.L."/>
            <person name="Tourova T.P."/>
            <person name="Muyzer G."/>
        </authorList>
    </citation>
    <scope>NUCLEOTIDE SEQUENCE [LARGE SCALE GENOMIC DNA]</scope>
    <source>
        <strain evidence="15 16">Hrh1</strain>
    </source>
</reference>
<keyword evidence="3 15" id="KW-0808">Transferase</keyword>
<dbReference type="EC" id="2.7.7.80" evidence="9"/>
<dbReference type="EMBL" id="QZMU01000001">
    <property type="protein sequence ID" value="RRQ22378.1"/>
    <property type="molecule type" value="Genomic_DNA"/>
</dbReference>
<comment type="similarity">
    <text evidence="2">Belongs to the HesA/MoeB/ThiF family.</text>
</comment>
<comment type="caution">
    <text evidence="15">The sequence shown here is derived from an EMBL/GenBank/DDBJ whole genome shotgun (WGS) entry which is preliminary data.</text>
</comment>
<dbReference type="GO" id="GO:0005524">
    <property type="term" value="F:ATP binding"/>
    <property type="evidence" value="ECO:0007669"/>
    <property type="project" value="UniProtKB-KW"/>
</dbReference>
<comment type="catalytic activity">
    <reaction evidence="6">
        <text>[molybdopterin-synthase sulfur-carrier protein]-C-terminal Gly-Gly + ATP + H(+) = [molybdopterin-synthase sulfur-carrier protein]-C-terminal Gly-Gly-AMP + diphosphate</text>
        <dbReference type="Rhea" id="RHEA:43616"/>
        <dbReference type="Rhea" id="RHEA-COMP:12159"/>
        <dbReference type="Rhea" id="RHEA-COMP:12202"/>
        <dbReference type="ChEBI" id="CHEBI:15378"/>
        <dbReference type="ChEBI" id="CHEBI:30616"/>
        <dbReference type="ChEBI" id="CHEBI:33019"/>
        <dbReference type="ChEBI" id="CHEBI:90618"/>
        <dbReference type="ChEBI" id="CHEBI:90778"/>
        <dbReference type="EC" id="2.7.7.80"/>
    </reaction>
</comment>
<comment type="subunit">
    <text evidence="8">Homodimer. Forms a stable heterotetrameric complex of 2 MoeB and 2 MoaD during adenylation of MoaD.</text>
</comment>
<dbReference type="InterPro" id="IPR000594">
    <property type="entry name" value="ThiF_NAD_FAD-bd"/>
</dbReference>
<evidence type="ECO:0000256" key="5">
    <source>
        <dbReference type="ARBA" id="ARBA00022840"/>
    </source>
</evidence>
<evidence type="ECO:0000256" key="3">
    <source>
        <dbReference type="ARBA" id="ARBA00022679"/>
    </source>
</evidence>
<dbReference type="GO" id="GO:0005829">
    <property type="term" value="C:cytosol"/>
    <property type="evidence" value="ECO:0007669"/>
    <property type="project" value="TreeGrafter"/>
</dbReference>
<proteinExistence type="inferred from homology"/>
<dbReference type="Proteomes" id="UP000287798">
    <property type="component" value="Unassembled WGS sequence"/>
</dbReference>
<evidence type="ECO:0000256" key="9">
    <source>
        <dbReference type="ARBA" id="ARBA00066884"/>
    </source>
</evidence>
<comment type="function">
    <text evidence="7">Catalyzes the adenylation by ATP of the carboxyl group of the C-terminal glycine of sulfur carrier protein MoaD.</text>
</comment>
<dbReference type="RefSeq" id="WP_125181720.1">
    <property type="nucleotide sequence ID" value="NZ_QZMU01000001.1"/>
</dbReference>
<accession>A0A426QKU5</accession>
<evidence type="ECO:0000256" key="6">
    <source>
        <dbReference type="ARBA" id="ARBA00052218"/>
    </source>
</evidence>
<keyword evidence="16" id="KW-1185">Reference proteome</keyword>
<evidence type="ECO:0000256" key="4">
    <source>
        <dbReference type="ARBA" id="ARBA00022741"/>
    </source>
</evidence>
<dbReference type="PANTHER" id="PTHR10953">
    <property type="entry name" value="UBIQUITIN-ACTIVATING ENZYME E1"/>
    <property type="match status" value="1"/>
</dbReference>
<sequence>MNDEQLLRYSRQIMLPDFGVEAQQRLADARVLIIGAGGLGSPAALYLAAAGTGELHIADPDAVDLSNLQRQILHGQQDLGRAKVESARDRLAQVNPDTRVLPIARRLEGAELLAAVDAADLVIDASDNFSTRFAVNAACWRAGRPLVAGAAIRYEGQLSVFRADLGEGPCYQCLYRDGEDADQTCAENGVLAPVVGVIGSLQALEAIKVLTGIGEPLAGRLLIFDGRALELRTLKLRPDPDCPVCAG</sequence>
<dbReference type="SUPFAM" id="SSF69572">
    <property type="entry name" value="Activating enzymes of the ubiquitin-like proteins"/>
    <property type="match status" value="1"/>
</dbReference>
<dbReference type="FunFam" id="3.40.50.720:FF:000033">
    <property type="entry name" value="Adenylyltransferase and sulfurtransferase MOCS3"/>
    <property type="match status" value="1"/>
</dbReference>